<protein>
    <submittedName>
        <fullName evidence="1">Uncharacterized protein</fullName>
    </submittedName>
</protein>
<evidence type="ECO:0000313" key="2">
    <source>
        <dbReference type="Proteomes" id="UP001557484"/>
    </source>
</evidence>
<dbReference type="Proteomes" id="UP001557484">
    <property type="component" value="Unassembled WGS sequence"/>
</dbReference>
<evidence type="ECO:0000313" key="1">
    <source>
        <dbReference type="EMBL" id="MEX1665359.1"/>
    </source>
</evidence>
<keyword evidence="2" id="KW-1185">Reference proteome</keyword>
<dbReference type="RefSeq" id="WP_368375463.1">
    <property type="nucleotide sequence ID" value="NZ_JBFRYB010000001.1"/>
</dbReference>
<name>A0ABV3TUQ6_9GAMM</name>
<comment type="caution">
    <text evidence="1">The sequence shown here is derived from an EMBL/GenBank/DDBJ whole genome shotgun (WGS) entry which is preliminary data.</text>
</comment>
<sequence>MSGFLSLDQQLAELTKSGLIDPNSTKKIEDTLGEIVIHMQCFDLLAQKLGHVQNALVLVEAEIPTALSHKLSRKLDNEVKGLYSSSEELNVHIGASDDASCENSELF</sequence>
<reference evidence="1 2" key="1">
    <citation type="journal article" date="2011" name="Int. J. Syst. Evol. Microbiol.">
        <title>Zhongshania antarctica gen. nov., sp. nov. and Zhongshania guokunii sp. nov., gammaproteobacteria respectively isolated from coastal attached (fast) ice and surface seawater of the Antarctic.</title>
        <authorList>
            <person name="Li H.J."/>
            <person name="Zhang X.Y."/>
            <person name="Chen C.X."/>
            <person name="Zhang Y.J."/>
            <person name="Gao Z.M."/>
            <person name="Yu Y."/>
            <person name="Chen X.L."/>
            <person name="Chen B."/>
            <person name="Zhang Y.Z."/>
        </authorList>
    </citation>
    <scope>NUCLEOTIDE SEQUENCE [LARGE SCALE GENOMIC DNA]</scope>
    <source>
        <strain evidence="1 2">R06B22</strain>
    </source>
</reference>
<organism evidence="1 2">
    <name type="scientific">Zhongshania arctica</name>
    <dbReference type="NCBI Taxonomy" id="3238302"/>
    <lineage>
        <taxon>Bacteria</taxon>
        <taxon>Pseudomonadati</taxon>
        <taxon>Pseudomonadota</taxon>
        <taxon>Gammaproteobacteria</taxon>
        <taxon>Cellvibrionales</taxon>
        <taxon>Spongiibacteraceae</taxon>
        <taxon>Zhongshania</taxon>
    </lineage>
</organism>
<accession>A0ABV3TUQ6</accession>
<gene>
    <name evidence="1" type="ORF">AB4875_07645</name>
</gene>
<proteinExistence type="predicted"/>
<dbReference type="EMBL" id="JBFRYB010000001">
    <property type="protein sequence ID" value="MEX1665359.1"/>
    <property type="molecule type" value="Genomic_DNA"/>
</dbReference>